<evidence type="ECO:0000256" key="3">
    <source>
        <dbReference type="ARBA" id="ARBA00009982"/>
    </source>
</evidence>
<dbReference type="Gene3D" id="3.40.50.1100">
    <property type="match status" value="2"/>
</dbReference>
<name>A0A7X9SS96_CLOBE</name>
<gene>
    <name evidence="11 13" type="primary">trpB</name>
    <name evidence="13" type="ORF">HF849_20740</name>
</gene>
<dbReference type="InterPro" id="IPR036052">
    <property type="entry name" value="TrpB-like_PALP_sf"/>
</dbReference>
<evidence type="ECO:0000256" key="10">
    <source>
        <dbReference type="ARBA" id="ARBA00049047"/>
    </source>
</evidence>
<comment type="cofactor">
    <cofactor evidence="1 11">
        <name>pyridoxal 5'-phosphate</name>
        <dbReference type="ChEBI" id="CHEBI:597326"/>
    </cofactor>
</comment>
<sequence length="391" mass="42986">MKGRFNEFGGQYVPETVMNALIELEDAYNKVIDDKEFMDEYMYYLNYYTGRPSPLYYAENMTKDLGGAKIYLKREDLNHTGAHKINNALGQVLLAKRMGKKKVIAETGAGQHGVATATVAAKFGLECKIFMGEEDIKRQAMNVKKMELLGAEVVPVLNGVRTLNDAVTEAIRYWASNVEDTYYVLGTAAGPHPYPTMVRNFQRVIGDEARKQILELEGRLPDYILAPVGGGSNAIGIFYPFINDKEVNLIGVEAAGKGIETGEHAATITKKEKGILHGMLSYVLQDNDGGVLEAYSISAGLDYPGVGPEHAYLAETNRAEYESITDEEAVRDGFMYLTRIEGIVPALESSHAVAYAKKLAQTLSIDKIIIVNISGRGDKDMDAVLAYLGEK</sequence>
<dbReference type="PIRSF" id="PIRSF001413">
    <property type="entry name" value="Trp_syn_beta"/>
    <property type="match status" value="1"/>
</dbReference>
<organism evidence="13 14">
    <name type="scientific">Clostridium beijerinckii</name>
    <name type="common">Clostridium MP</name>
    <dbReference type="NCBI Taxonomy" id="1520"/>
    <lineage>
        <taxon>Bacteria</taxon>
        <taxon>Bacillati</taxon>
        <taxon>Bacillota</taxon>
        <taxon>Clostridia</taxon>
        <taxon>Eubacteriales</taxon>
        <taxon>Clostridiaceae</taxon>
        <taxon>Clostridium</taxon>
    </lineage>
</organism>
<comment type="similarity">
    <text evidence="3 11">Belongs to the TrpB family.</text>
</comment>
<protein>
    <recommendedName>
        <fullName evidence="11">Tryptophan synthase beta chain</fullName>
        <ecNumber evidence="11">4.2.1.20</ecNumber>
    </recommendedName>
</protein>
<dbReference type="AlphaFoldDB" id="A0A7X9SS96"/>
<evidence type="ECO:0000256" key="11">
    <source>
        <dbReference type="HAMAP-Rule" id="MF_00133"/>
    </source>
</evidence>
<feature type="modified residue" description="N6-(pyridoxal phosphate)lysine" evidence="11">
    <location>
        <position position="84"/>
    </location>
</feature>
<keyword evidence="5 11" id="KW-0028">Amino-acid biosynthesis</keyword>
<dbReference type="SUPFAM" id="SSF53686">
    <property type="entry name" value="Tryptophan synthase beta subunit-like PLP-dependent enzymes"/>
    <property type="match status" value="1"/>
</dbReference>
<evidence type="ECO:0000256" key="6">
    <source>
        <dbReference type="ARBA" id="ARBA00022822"/>
    </source>
</evidence>
<keyword evidence="6 11" id="KW-0822">Tryptophan biosynthesis</keyword>
<dbReference type="UniPathway" id="UPA00035">
    <property type="reaction ID" value="UER00044"/>
</dbReference>
<dbReference type="Proteomes" id="UP000587880">
    <property type="component" value="Unassembled WGS sequence"/>
</dbReference>
<evidence type="ECO:0000256" key="2">
    <source>
        <dbReference type="ARBA" id="ARBA00004733"/>
    </source>
</evidence>
<evidence type="ECO:0000256" key="5">
    <source>
        <dbReference type="ARBA" id="ARBA00022605"/>
    </source>
</evidence>
<dbReference type="RefSeq" id="WP_168982997.1">
    <property type="nucleotide sequence ID" value="NZ_CP107022.1"/>
</dbReference>
<dbReference type="InterPro" id="IPR023026">
    <property type="entry name" value="Trp_synth_beta/beta-like"/>
</dbReference>
<dbReference type="InterPro" id="IPR001926">
    <property type="entry name" value="TrpB-like_PALP"/>
</dbReference>
<dbReference type="PANTHER" id="PTHR48077:SF3">
    <property type="entry name" value="TRYPTOPHAN SYNTHASE"/>
    <property type="match status" value="1"/>
</dbReference>
<comment type="subunit">
    <text evidence="4 11">Tetramer of two alpha and two beta chains.</text>
</comment>
<comment type="function">
    <text evidence="11">The beta subunit is responsible for the synthesis of L-tryptophan from indole and L-serine.</text>
</comment>
<dbReference type="EMBL" id="JABAGD010000050">
    <property type="protein sequence ID" value="NMF07124.1"/>
    <property type="molecule type" value="Genomic_DNA"/>
</dbReference>
<dbReference type="EC" id="4.2.1.20" evidence="11"/>
<dbReference type="InterPro" id="IPR006654">
    <property type="entry name" value="Trp_synth_beta"/>
</dbReference>
<proteinExistence type="inferred from homology"/>
<dbReference type="HAMAP" id="MF_00133">
    <property type="entry name" value="Trp_synth_beta"/>
    <property type="match status" value="1"/>
</dbReference>
<evidence type="ECO:0000313" key="13">
    <source>
        <dbReference type="EMBL" id="NMF07124.1"/>
    </source>
</evidence>
<evidence type="ECO:0000256" key="7">
    <source>
        <dbReference type="ARBA" id="ARBA00022898"/>
    </source>
</evidence>
<keyword evidence="9 11" id="KW-0456">Lyase</keyword>
<keyword evidence="7 11" id="KW-0663">Pyridoxal phosphate</keyword>
<evidence type="ECO:0000313" key="14">
    <source>
        <dbReference type="Proteomes" id="UP000587880"/>
    </source>
</evidence>
<dbReference type="FunFam" id="3.40.50.1100:FF:000004">
    <property type="entry name" value="Tryptophan synthase beta chain"/>
    <property type="match status" value="1"/>
</dbReference>
<comment type="catalytic activity">
    <reaction evidence="10 11">
        <text>(1S,2R)-1-C-(indol-3-yl)glycerol 3-phosphate + L-serine = D-glyceraldehyde 3-phosphate + L-tryptophan + H2O</text>
        <dbReference type="Rhea" id="RHEA:10532"/>
        <dbReference type="ChEBI" id="CHEBI:15377"/>
        <dbReference type="ChEBI" id="CHEBI:33384"/>
        <dbReference type="ChEBI" id="CHEBI:57912"/>
        <dbReference type="ChEBI" id="CHEBI:58866"/>
        <dbReference type="ChEBI" id="CHEBI:59776"/>
        <dbReference type="EC" id="4.2.1.20"/>
    </reaction>
</comment>
<dbReference type="InterPro" id="IPR006653">
    <property type="entry name" value="Trp_synth_b_CS"/>
</dbReference>
<dbReference type="CDD" id="cd06446">
    <property type="entry name" value="Trp-synth_B"/>
    <property type="match status" value="1"/>
</dbReference>
<reference evidence="13 14" key="1">
    <citation type="submission" date="2020-04" db="EMBL/GenBank/DDBJ databases">
        <authorList>
            <person name="Hitch T.C.A."/>
            <person name="Wylensek D."/>
            <person name="Clavel T."/>
        </authorList>
    </citation>
    <scope>NUCLEOTIDE SEQUENCE [LARGE SCALE GENOMIC DNA]</scope>
    <source>
        <strain evidence="13 14">WB01_NA02</strain>
    </source>
</reference>
<evidence type="ECO:0000256" key="8">
    <source>
        <dbReference type="ARBA" id="ARBA00023141"/>
    </source>
</evidence>
<comment type="caution">
    <text evidence="13">The sequence shown here is derived from an EMBL/GenBank/DDBJ whole genome shotgun (WGS) entry which is preliminary data.</text>
</comment>
<feature type="domain" description="Tryptophan synthase beta chain-like PALP" evidence="12">
    <location>
        <begin position="50"/>
        <end position="375"/>
    </location>
</feature>
<dbReference type="GO" id="GO:0005737">
    <property type="term" value="C:cytoplasm"/>
    <property type="evidence" value="ECO:0007669"/>
    <property type="project" value="TreeGrafter"/>
</dbReference>
<keyword evidence="8 11" id="KW-0057">Aromatic amino acid biosynthesis</keyword>
<dbReference type="NCBIfam" id="TIGR00263">
    <property type="entry name" value="trpB"/>
    <property type="match status" value="1"/>
</dbReference>
<evidence type="ECO:0000256" key="1">
    <source>
        <dbReference type="ARBA" id="ARBA00001933"/>
    </source>
</evidence>
<accession>A0A7X9SS96</accession>
<dbReference type="Pfam" id="PF00291">
    <property type="entry name" value="PALP"/>
    <property type="match status" value="1"/>
</dbReference>
<dbReference type="PROSITE" id="PS00168">
    <property type="entry name" value="TRP_SYNTHASE_BETA"/>
    <property type="match status" value="1"/>
</dbReference>
<evidence type="ECO:0000256" key="4">
    <source>
        <dbReference type="ARBA" id="ARBA00011270"/>
    </source>
</evidence>
<dbReference type="GO" id="GO:0004834">
    <property type="term" value="F:tryptophan synthase activity"/>
    <property type="evidence" value="ECO:0007669"/>
    <property type="project" value="UniProtKB-UniRule"/>
</dbReference>
<evidence type="ECO:0000259" key="12">
    <source>
        <dbReference type="Pfam" id="PF00291"/>
    </source>
</evidence>
<comment type="pathway">
    <text evidence="2 11">Amino-acid biosynthesis; L-tryptophan biosynthesis; L-tryptophan from chorismate: step 5/5.</text>
</comment>
<evidence type="ECO:0000256" key="9">
    <source>
        <dbReference type="ARBA" id="ARBA00023239"/>
    </source>
</evidence>
<dbReference type="PANTHER" id="PTHR48077">
    <property type="entry name" value="TRYPTOPHAN SYNTHASE-RELATED"/>
    <property type="match status" value="1"/>
</dbReference>